<evidence type="ECO:0000256" key="1">
    <source>
        <dbReference type="ARBA" id="ARBA00001933"/>
    </source>
</evidence>
<dbReference type="Gene3D" id="3.40.640.10">
    <property type="entry name" value="Type I PLP-dependent aspartate aminotransferase-like (Major domain)"/>
    <property type="match status" value="1"/>
</dbReference>
<dbReference type="InterPro" id="IPR015422">
    <property type="entry name" value="PyrdxlP-dep_Trfase_small"/>
</dbReference>
<organism evidence="4">
    <name type="scientific">marine metagenome</name>
    <dbReference type="NCBI Taxonomy" id="408172"/>
    <lineage>
        <taxon>unclassified sequences</taxon>
        <taxon>metagenomes</taxon>
        <taxon>ecological metagenomes</taxon>
    </lineage>
</organism>
<evidence type="ECO:0000256" key="2">
    <source>
        <dbReference type="ARBA" id="ARBA00022898"/>
    </source>
</evidence>
<dbReference type="InterPro" id="IPR000192">
    <property type="entry name" value="Aminotrans_V_dom"/>
</dbReference>
<dbReference type="Pfam" id="PF00266">
    <property type="entry name" value="Aminotran_5"/>
    <property type="match status" value="1"/>
</dbReference>
<dbReference type="InterPro" id="IPR015424">
    <property type="entry name" value="PyrdxlP-dep_Trfase"/>
</dbReference>
<sequence>MIYLDNAATTAISPKVMDVLKESMDSDFANPGTIYSIGLDAKKKVERAKQDIVSALNIPPTHKIVFTSGGTEANNLFIKGFCFSDKKVAYLGLEHPSILEPLAYLGSLGNNPLSLLEYQTEGRLDLKQASALSKSQSRLLCLSHVNNELGTVNDPVSVFEALHINSPDTRLFMDGVQAVSSMKISSKVWSGLTAYSLSGHKIHGPKGIGLLIYDSRLSITPIIHGGRQQDGVRSGTLPVPLIRAMARAIVLAVERIDEMQDHFNFLNNRLVQGLCELNDQLPELDIRFNSLVTDDLQIQSPSIVNFSFAPVEGEVLLHHLEEKNIFVGLGSACSASSKKPSKILTGIGLSEEEARCSLRVSFSGSNTIEDVDLFLKEFSIAYQGLYPSFREKYSRN</sequence>
<dbReference type="PANTHER" id="PTHR11601">
    <property type="entry name" value="CYSTEINE DESULFURYLASE FAMILY MEMBER"/>
    <property type="match status" value="1"/>
</dbReference>
<dbReference type="SUPFAM" id="SSF53383">
    <property type="entry name" value="PLP-dependent transferases"/>
    <property type="match status" value="1"/>
</dbReference>
<dbReference type="AlphaFoldDB" id="A0A381TMS5"/>
<dbReference type="InterPro" id="IPR016454">
    <property type="entry name" value="Cysteine_dSase"/>
</dbReference>
<evidence type="ECO:0000313" key="4">
    <source>
        <dbReference type="EMBL" id="SVA17355.1"/>
    </source>
</evidence>
<comment type="cofactor">
    <cofactor evidence="1">
        <name>pyridoxal 5'-phosphate</name>
        <dbReference type="ChEBI" id="CHEBI:597326"/>
    </cofactor>
</comment>
<gene>
    <name evidence="4" type="ORF">METZ01_LOCUS70209</name>
</gene>
<keyword evidence="2" id="KW-0663">Pyridoxal phosphate</keyword>
<dbReference type="PIRSF" id="PIRSF005572">
    <property type="entry name" value="NifS"/>
    <property type="match status" value="1"/>
</dbReference>
<dbReference type="Gene3D" id="3.90.1150.10">
    <property type="entry name" value="Aspartate Aminotransferase, domain 1"/>
    <property type="match status" value="1"/>
</dbReference>
<dbReference type="EMBL" id="UINC01004858">
    <property type="protein sequence ID" value="SVA17355.1"/>
    <property type="molecule type" value="Genomic_DNA"/>
</dbReference>
<protein>
    <recommendedName>
        <fullName evidence="3">Aminotransferase class V domain-containing protein</fullName>
    </recommendedName>
</protein>
<dbReference type="Gene3D" id="1.10.260.50">
    <property type="match status" value="1"/>
</dbReference>
<name>A0A381TMS5_9ZZZZ</name>
<accession>A0A381TMS5</accession>
<dbReference type="InterPro" id="IPR015421">
    <property type="entry name" value="PyrdxlP-dep_Trfase_major"/>
</dbReference>
<feature type="domain" description="Aminotransferase class V" evidence="3">
    <location>
        <begin position="2"/>
        <end position="374"/>
    </location>
</feature>
<proteinExistence type="predicted"/>
<dbReference type="PANTHER" id="PTHR11601:SF50">
    <property type="entry name" value="CYSTEINE DESULFURASE ISCS 2-RELATED"/>
    <property type="match status" value="1"/>
</dbReference>
<reference evidence="4" key="1">
    <citation type="submission" date="2018-05" db="EMBL/GenBank/DDBJ databases">
        <authorList>
            <person name="Lanie J.A."/>
            <person name="Ng W.-L."/>
            <person name="Kazmierczak K.M."/>
            <person name="Andrzejewski T.M."/>
            <person name="Davidsen T.M."/>
            <person name="Wayne K.J."/>
            <person name="Tettelin H."/>
            <person name="Glass J.I."/>
            <person name="Rusch D."/>
            <person name="Podicherti R."/>
            <person name="Tsui H.-C.T."/>
            <person name="Winkler M.E."/>
        </authorList>
    </citation>
    <scope>NUCLEOTIDE SEQUENCE</scope>
</reference>
<evidence type="ECO:0000259" key="3">
    <source>
        <dbReference type="Pfam" id="PF00266"/>
    </source>
</evidence>